<evidence type="ECO:0000313" key="2">
    <source>
        <dbReference type="Proteomes" id="UP001497516"/>
    </source>
</evidence>
<keyword evidence="2" id="KW-1185">Reference proteome</keyword>
<evidence type="ECO:0008006" key="3">
    <source>
        <dbReference type="Google" id="ProtNLM"/>
    </source>
</evidence>
<organism evidence="1 2">
    <name type="scientific">Linum trigynum</name>
    <dbReference type="NCBI Taxonomy" id="586398"/>
    <lineage>
        <taxon>Eukaryota</taxon>
        <taxon>Viridiplantae</taxon>
        <taxon>Streptophyta</taxon>
        <taxon>Embryophyta</taxon>
        <taxon>Tracheophyta</taxon>
        <taxon>Spermatophyta</taxon>
        <taxon>Magnoliopsida</taxon>
        <taxon>eudicotyledons</taxon>
        <taxon>Gunneridae</taxon>
        <taxon>Pentapetalae</taxon>
        <taxon>rosids</taxon>
        <taxon>fabids</taxon>
        <taxon>Malpighiales</taxon>
        <taxon>Linaceae</taxon>
        <taxon>Linum</taxon>
    </lineage>
</organism>
<name>A0AAV2GIR8_9ROSI</name>
<accession>A0AAV2GIR8</accession>
<dbReference type="AlphaFoldDB" id="A0AAV2GIR8"/>
<dbReference type="Proteomes" id="UP001497516">
    <property type="component" value="Chromosome 9"/>
</dbReference>
<protein>
    <recommendedName>
        <fullName evidence="3">Reverse transcriptase</fullName>
    </recommendedName>
</protein>
<dbReference type="InterPro" id="IPR052343">
    <property type="entry name" value="Retrotransposon-Effector_Assoc"/>
</dbReference>
<dbReference type="PANTHER" id="PTHR46890:SF48">
    <property type="entry name" value="RNA-DIRECTED DNA POLYMERASE"/>
    <property type="match status" value="1"/>
</dbReference>
<proteinExistence type="predicted"/>
<reference evidence="1 2" key="1">
    <citation type="submission" date="2024-04" db="EMBL/GenBank/DDBJ databases">
        <authorList>
            <person name="Fracassetti M."/>
        </authorList>
    </citation>
    <scope>NUCLEOTIDE SEQUENCE [LARGE SCALE GENOMIC DNA]</scope>
</reference>
<dbReference type="PANTHER" id="PTHR46890">
    <property type="entry name" value="NON-LTR RETROLELEMENT REVERSE TRANSCRIPTASE-LIKE PROTEIN-RELATED"/>
    <property type="match status" value="1"/>
</dbReference>
<sequence length="296" mass="33602">MADEAWARGSSFTESATAFAQEAMIWNRNVFGHITRRKDKLLKRLEALEQAAGGHGSEAQLRQCQEELELVLFQEELLWCQKSRLEWISSGDKNTTYFHTRTLWRRNRNRVTMLKDDGGNWIEDESILLEMARVYFSGLYQDEGGDLLALLEGFPAIEASRWQPLNNTPSMEEVQAAVKAMGPLKALGKDGLSPIFFQRCWETVGSSLAAFVTDCWNAPEKIKEINSTILVLIPKIQQPITIDQFLPISLCNVAYKAITKCLAERLKNLIRILSMKPRPALFAAAISPITFAFFRR</sequence>
<evidence type="ECO:0000313" key="1">
    <source>
        <dbReference type="EMBL" id="CAL1410371.1"/>
    </source>
</evidence>
<dbReference type="EMBL" id="OZ034822">
    <property type="protein sequence ID" value="CAL1410371.1"/>
    <property type="molecule type" value="Genomic_DNA"/>
</dbReference>
<gene>
    <name evidence="1" type="ORF">LTRI10_LOCUS49795</name>
</gene>